<sequence>MNGKTSLVIAIALLLFSLSVYASEVVVSVTPKNKALDILSLYPDEIAELEINVLNNGLEPIENINLRVSVQESLTIVVGGRNTSILTKTFERIGPGQQELFFVSVKPKELSIEKQFVQVNYGFETFTHVSATYVEIVESPLEVQARLVKSALDVGESSKIVLTLKNKGQQPLSNISADIRFPNGIVGKSSSLKVDSLLAGESLADREFVFELDLSVAGEKKILMLVGFEDTKGKHVLEREFFVDIQNRSAVIYFIIIGIIILIIVALFLKRNPSKDKKALEQPEVKELEGQELKTVPMEGKEIKK</sequence>
<dbReference type="PANTHER" id="PTHR35902">
    <property type="entry name" value="S-LAYER DOMAIN-LIKE PROTEIN-RELATED"/>
    <property type="match status" value="1"/>
</dbReference>
<comment type="caution">
    <text evidence="2">The sequence shown here is derived from an EMBL/GenBank/DDBJ whole genome shotgun (WGS) entry which is preliminary data.</text>
</comment>
<keyword evidence="1" id="KW-0472">Membrane</keyword>
<evidence type="ECO:0000313" key="2">
    <source>
        <dbReference type="EMBL" id="MAG22378.1"/>
    </source>
</evidence>
<keyword evidence="1" id="KW-0812">Transmembrane</keyword>
<evidence type="ECO:0000256" key="1">
    <source>
        <dbReference type="SAM" id="Phobius"/>
    </source>
</evidence>
<protein>
    <recommendedName>
        <fullName evidence="4">CARDB domain-containing protein</fullName>
    </recommendedName>
</protein>
<accession>A0A2D6M1R5</accession>
<gene>
    <name evidence="2" type="ORF">CL943_03705</name>
</gene>
<reference evidence="3" key="1">
    <citation type="submission" date="2017-09" db="EMBL/GenBank/DDBJ databases">
        <title>The Reconstruction of 2,631 Draft Metagenome-Assembled Genomes from the Global Oceans.</title>
        <authorList>
            <person name="Tully B.J."/>
            <person name="Graham E.D."/>
            <person name="Heidelberg J.F."/>
        </authorList>
    </citation>
    <scope>NUCLEOTIDE SEQUENCE [LARGE SCALE GENOMIC DNA]</scope>
</reference>
<dbReference type="Proteomes" id="UP000226592">
    <property type="component" value="Unassembled WGS sequence"/>
</dbReference>
<organism evidence="2 3">
    <name type="scientific">Candidatus Iainarchaeum sp</name>
    <dbReference type="NCBI Taxonomy" id="3101447"/>
    <lineage>
        <taxon>Archaea</taxon>
        <taxon>Candidatus Iainarchaeota</taxon>
        <taxon>Candidatus Iainarchaeia</taxon>
        <taxon>Candidatus Iainarchaeales</taxon>
        <taxon>Candidatus Iainarchaeaceae</taxon>
        <taxon>Candidatus Iainarchaeum</taxon>
    </lineage>
</organism>
<dbReference type="PANTHER" id="PTHR35902:SF3">
    <property type="entry name" value="NPCBM-ASSOCIATED, NEW3 DOMAIN OF ALPHA-GALACTOSIDASE"/>
    <property type="match status" value="1"/>
</dbReference>
<dbReference type="EMBL" id="NZBU01000012">
    <property type="protein sequence ID" value="MAG22378.1"/>
    <property type="molecule type" value="Genomic_DNA"/>
</dbReference>
<keyword evidence="1" id="KW-1133">Transmembrane helix</keyword>
<feature type="transmembrane region" description="Helical" evidence="1">
    <location>
        <begin position="250"/>
        <end position="269"/>
    </location>
</feature>
<dbReference type="AlphaFoldDB" id="A0A2D6M1R5"/>
<evidence type="ECO:0000313" key="3">
    <source>
        <dbReference type="Proteomes" id="UP000226592"/>
    </source>
</evidence>
<name>A0A2D6M1R5_9ARCH</name>
<proteinExistence type="predicted"/>
<evidence type="ECO:0008006" key="4">
    <source>
        <dbReference type="Google" id="ProtNLM"/>
    </source>
</evidence>